<dbReference type="EMBL" id="SNYI01000003">
    <property type="protein sequence ID" value="TDQ29400.1"/>
    <property type="molecule type" value="Genomic_DNA"/>
</dbReference>
<dbReference type="Proteomes" id="UP000295468">
    <property type="component" value="Unassembled WGS sequence"/>
</dbReference>
<dbReference type="Pfam" id="PF13239">
    <property type="entry name" value="2TM"/>
    <property type="match status" value="1"/>
</dbReference>
<reference evidence="3 4" key="1">
    <citation type="submission" date="2019-03" db="EMBL/GenBank/DDBJ databases">
        <title>Genomic Encyclopedia of Archaeal and Bacterial Type Strains, Phase II (KMG-II): from individual species to whole genera.</title>
        <authorList>
            <person name="Goeker M."/>
        </authorList>
    </citation>
    <scope>NUCLEOTIDE SEQUENCE [LARGE SCALE GENOMIC DNA]</scope>
    <source>
        <strain evidence="3 4">DSM 18435</strain>
    </source>
</reference>
<evidence type="ECO:0000259" key="2">
    <source>
        <dbReference type="Pfam" id="PF13239"/>
    </source>
</evidence>
<accession>A0A4R6TJC0</accession>
<organism evidence="3 4">
    <name type="scientific">Zeaxanthinibacter enoshimensis</name>
    <dbReference type="NCBI Taxonomy" id="392009"/>
    <lineage>
        <taxon>Bacteria</taxon>
        <taxon>Pseudomonadati</taxon>
        <taxon>Bacteroidota</taxon>
        <taxon>Flavobacteriia</taxon>
        <taxon>Flavobacteriales</taxon>
        <taxon>Flavobacteriaceae</taxon>
        <taxon>Zeaxanthinibacter</taxon>
    </lineage>
</organism>
<keyword evidence="1" id="KW-1133">Transmembrane helix</keyword>
<sequence>MKNQDQDVRYQRATRRVKDIKDFYASLLAYCIVIPLLAYINWRTTSITWAIFPAIGWGIGLIFQGMNAFNFHPILGREWEERKMREFMENDAL</sequence>
<name>A0A4R6TJC0_9FLAO</name>
<evidence type="ECO:0000313" key="3">
    <source>
        <dbReference type="EMBL" id="TDQ29400.1"/>
    </source>
</evidence>
<dbReference type="InterPro" id="IPR025698">
    <property type="entry name" value="2TM_dom"/>
</dbReference>
<comment type="caution">
    <text evidence="3">The sequence shown here is derived from an EMBL/GenBank/DDBJ whole genome shotgun (WGS) entry which is preliminary data.</text>
</comment>
<feature type="transmembrane region" description="Helical" evidence="1">
    <location>
        <begin position="21"/>
        <end position="42"/>
    </location>
</feature>
<feature type="transmembrane region" description="Helical" evidence="1">
    <location>
        <begin position="54"/>
        <end position="75"/>
    </location>
</feature>
<keyword evidence="4" id="KW-1185">Reference proteome</keyword>
<evidence type="ECO:0000313" key="4">
    <source>
        <dbReference type="Proteomes" id="UP000295468"/>
    </source>
</evidence>
<dbReference type="AlphaFoldDB" id="A0A4R6TJC0"/>
<gene>
    <name evidence="3" type="ORF">CLV82_2858</name>
</gene>
<feature type="domain" description="2TM" evidence="2">
    <location>
        <begin position="11"/>
        <end position="89"/>
    </location>
</feature>
<evidence type="ECO:0000256" key="1">
    <source>
        <dbReference type="SAM" id="Phobius"/>
    </source>
</evidence>
<proteinExistence type="predicted"/>
<keyword evidence="1" id="KW-0812">Transmembrane</keyword>
<protein>
    <submittedName>
        <fullName evidence="3">2TM domain-containing protein</fullName>
    </submittedName>
</protein>
<dbReference type="OrthoDB" id="8965954at2"/>
<keyword evidence="1" id="KW-0472">Membrane</keyword>
<dbReference type="RefSeq" id="WP_133644973.1">
    <property type="nucleotide sequence ID" value="NZ_SNYI01000003.1"/>
</dbReference>